<dbReference type="InterPro" id="IPR000801">
    <property type="entry name" value="Esterase-like"/>
</dbReference>
<evidence type="ECO:0000313" key="4">
    <source>
        <dbReference type="EMBL" id="PJF42362.1"/>
    </source>
</evidence>
<feature type="signal peptide" evidence="2">
    <location>
        <begin position="1"/>
        <end position="17"/>
    </location>
</feature>
<accession>A0A2M8PXV5</accession>
<dbReference type="AlphaFoldDB" id="A0A2M8PXV5"/>
<dbReference type="Gene3D" id="3.40.50.1820">
    <property type="entry name" value="alpha/beta hydrolase"/>
    <property type="match status" value="1"/>
</dbReference>
<protein>
    <recommendedName>
        <fullName evidence="7">Esterase</fullName>
    </recommendedName>
</protein>
<dbReference type="SUPFAM" id="SSF53474">
    <property type="entry name" value="alpha/beta-Hydrolases"/>
    <property type="match status" value="1"/>
</dbReference>
<evidence type="ECO:0000313" key="6">
    <source>
        <dbReference type="Proteomes" id="UP000229681"/>
    </source>
</evidence>
<dbReference type="PANTHER" id="PTHR48098">
    <property type="entry name" value="ENTEROCHELIN ESTERASE-RELATED"/>
    <property type="match status" value="1"/>
</dbReference>
<gene>
    <name evidence="3" type="ORF">CUN49_06535</name>
    <name evidence="4" type="ORF">CUN50_04425</name>
</gene>
<evidence type="ECO:0000313" key="3">
    <source>
        <dbReference type="EMBL" id="PJF36223.1"/>
    </source>
</evidence>
<organism evidence="4 5">
    <name type="scientific">Candidatus Thermofonsia Clade 1 bacterium</name>
    <dbReference type="NCBI Taxonomy" id="2364210"/>
    <lineage>
        <taxon>Bacteria</taxon>
        <taxon>Bacillati</taxon>
        <taxon>Chloroflexota</taxon>
        <taxon>Candidatus Thermofontia</taxon>
        <taxon>Candidatus Thermofonsia Clade 1</taxon>
    </lineage>
</organism>
<dbReference type="InterPro" id="IPR050583">
    <property type="entry name" value="Mycobacterial_A85_antigen"/>
</dbReference>
<dbReference type="PANTHER" id="PTHR48098:SF1">
    <property type="entry name" value="DIACYLGLYCEROL ACYLTRANSFERASE_MYCOLYLTRANSFERASE AG85A"/>
    <property type="match status" value="1"/>
</dbReference>
<feature type="region of interest" description="Disordered" evidence="1">
    <location>
        <begin position="51"/>
        <end position="73"/>
    </location>
</feature>
<dbReference type="Proteomes" id="UP000229681">
    <property type="component" value="Unassembled WGS sequence"/>
</dbReference>
<dbReference type="EMBL" id="PGTM01000070">
    <property type="protein sequence ID" value="PJF36223.1"/>
    <property type="molecule type" value="Genomic_DNA"/>
</dbReference>
<dbReference type="Proteomes" id="UP000228947">
    <property type="component" value="Unassembled WGS sequence"/>
</dbReference>
<dbReference type="InterPro" id="IPR029058">
    <property type="entry name" value="AB_hydrolase_fold"/>
</dbReference>
<evidence type="ECO:0000256" key="2">
    <source>
        <dbReference type="SAM" id="SignalP"/>
    </source>
</evidence>
<accession>A0A2M8PFA8</accession>
<keyword evidence="2" id="KW-0732">Signal</keyword>
<dbReference type="Pfam" id="PF00756">
    <property type="entry name" value="Esterase"/>
    <property type="match status" value="1"/>
</dbReference>
<feature type="compositionally biased region" description="Low complexity" evidence="1">
    <location>
        <begin position="51"/>
        <end position="67"/>
    </location>
</feature>
<comment type="caution">
    <text evidence="4">The sequence shown here is derived from an EMBL/GenBank/DDBJ whole genome shotgun (WGS) entry which is preliminary data.</text>
</comment>
<dbReference type="EMBL" id="PGTL01000020">
    <property type="protein sequence ID" value="PJF42362.1"/>
    <property type="molecule type" value="Genomic_DNA"/>
</dbReference>
<reference evidence="5 6" key="1">
    <citation type="submission" date="2017-11" db="EMBL/GenBank/DDBJ databases">
        <title>Evolution of Phototrophy in the Chloroflexi Phylum Driven by Horizontal Gene Transfer.</title>
        <authorList>
            <person name="Ward L.M."/>
            <person name="Hemp J."/>
            <person name="Shih P.M."/>
            <person name="Mcglynn S.E."/>
            <person name="Fischer W."/>
        </authorList>
    </citation>
    <scope>NUCLEOTIDE SEQUENCE [LARGE SCALE GENOMIC DNA]</scope>
    <source>
        <strain evidence="4">CP1_1M</strain>
        <strain evidence="3">JP3_13</strain>
    </source>
</reference>
<dbReference type="GO" id="GO:0016747">
    <property type="term" value="F:acyltransferase activity, transferring groups other than amino-acyl groups"/>
    <property type="evidence" value="ECO:0007669"/>
    <property type="project" value="TreeGrafter"/>
</dbReference>
<evidence type="ECO:0008006" key="7">
    <source>
        <dbReference type="Google" id="ProtNLM"/>
    </source>
</evidence>
<name>A0A2M8PXV5_9CHLR</name>
<dbReference type="PROSITE" id="PS51257">
    <property type="entry name" value="PROKAR_LIPOPROTEIN"/>
    <property type="match status" value="1"/>
</dbReference>
<feature type="chain" id="PRO_5036044307" description="Esterase" evidence="2">
    <location>
        <begin position="18"/>
        <end position="331"/>
    </location>
</feature>
<evidence type="ECO:0000313" key="5">
    <source>
        <dbReference type="Proteomes" id="UP000228947"/>
    </source>
</evidence>
<proteinExistence type="predicted"/>
<evidence type="ECO:0000256" key="1">
    <source>
        <dbReference type="SAM" id="MobiDB-lite"/>
    </source>
</evidence>
<sequence length="331" mass="36434">MTIRYLLLSLCALLALAACDPLAPDPTAAALQRAARQATITPLLPTAVPSLTPTITPTPTVTPTATPTFPPTPTPYRCPEERGQTVELSFFSQIAQQSFVYRAYLPPCYAETQRRYPFAILLHRQGGDQADWTAVGVQRAYEAALKAGEVPPMILIMPAGGQLADQNIFAEARSWASVILDDLLPAVEKNFCTWNAREGRAVGGISRGAFWALYIGFRYPELFGAVGAHSPALYEDNAPPEANPLALARTVTFPLGAQPRFWIDIGAQDELEPTVTQFANTLIERGILVSFTRYPGGNHDIAYWTEHVREYLTFYGQLWPHDVRDLPSCLE</sequence>